<feature type="domain" description="Glycosyl transferase family 3 N-terminal" evidence="7">
    <location>
        <begin position="2"/>
        <end position="63"/>
    </location>
</feature>
<comment type="function">
    <text evidence="5">Catalyzes the transfer of the phosphoribosyl group of 5-phosphorylribose-1-pyrophosphate (PRPP) to anthranilate to yield N-(5'-phosphoribosyl)-anthranilate (PRA).</text>
</comment>
<dbReference type="EMBL" id="JBHSGS010000026">
    <property type="protein sequence ID" value="MFC4718982.1"/>
    <property type="molecule type" value="Genomic_DNA"/>
</dbReference>
<keyword evidence="1 5" id="KW-0328">Glycosyltransferase</keyword>
<evidence type="ECO:0000256" key="3">
    <source>
        <dbReference type="ARBA" id="ARBA00022822"/>
    </source>
</evidence>
<feature type="binding site" evidence="5">
    <location>
        <position position="165"/>
    </location>
    <ligand>
        <name>anthranilate</name>
        <dbReference type="ChEBI" id="CHEBI:16567"/>
        <label>2</label>
    </ligand>
</feature>
<dbReference type="Gene3D" id="3.40.1030.10">
    <property type="entry name" value="Nucleoside phosphorylase/phosphoribosyltransferase catalytic domain"/>
    <property type="match status" value="1"/>
</dbReference>
<comment type="catalytic activity">
    <reaction evidence="5">
        <text>N-(5-phospho-beta-D-ribosyl)anthranilate + diphosphate = 5-phospho-alpha-D-ribose 1-diphosphate + anthranilate</text>
        <dbReference type="Rhea" id="RHEA:11768"/>
        <dbReference type="ChEBI" id="CHEBI:16567"/>
        <dbReference type="ChEBI" id="CHEBI:18277"/>
        <dbReference type="ChEBI" id="CHEBI:33019"/>
        <dbReference type="ChEBI" id="CHEBI:58017"/>
        <dbReference type="EC" id="2.4.2.18"/>
    </reaction>
</comment>
<dbReference type="NCBIfam" id="TIGR01245">
    <property type="entry name" value="trpD"/>
    <property type="match status" value="1"/>
</dbReference>
<dbReference type="PANTHER" id="PTHR43285:SF2">
    <property type="entry name" value="ANTHRANILATE PHOSPHORIBOSYLTRANSFERASE"/>
    <property type="match status" value="1"/>
</dbReference>
<dbReference type="RefSeq" id="WP_204653425.1">
    <property type="nucleotide sequence ID" value="NZ_JAFBFD010000009.1"/>
</dbReference>
<feature type="domain" description="Glycosyl transferase family 3" evidence="6">
    <location>
        <begin position="74"/>
        <end position="323"/>
    </location>
</feature>
<reference evidence="9" key="1">
    <citation type="journal article" date="2019" name="Int. J. Syst. Evol. Microbiol.">
        <title>The Global Catalogue of Microorganisms (GCM) 10K type strain sequencing project: providing services to taxonomists for standard genome sequencing and annotation.</title>
        <authorList>
            <consortium name="The Broad Institute Genomics Platform"/>
            <consortium name="The Broad Institute Genome Sequencing Center for Infectious Disease"/>
            <person name="Wu L."/>
            <person name="Ma J."/>
        </authorList>
    </citation>
    <scope>NUCLEOTIDE SEQUENCE [LARGE SCALE GENOMIC DNA]</scope>
    <source>
        <strain evidence="9">CGMCC 1.19032</strain>
    </source>
</reference>
<keyword evidence="5" id="KW-0460">Magnesium</keyword>
<comment type="cofactor">
    <cofactor evidence="5">
        <name>Mg(2+)</name>
        <dbReference type="ChEBI" id="CHEBI:18420"/>
    </cofactor>
    <text evidence="5">Binds 2 magnesium ions per monomer.</text>
</comment>
<feature type="binding site" evidence="5">
    <location>
        <begin position="82"/>
        <end position="83"/>
    </location>
    <ligand>
        <name>5-phospho-alpha-D-ribose 1-diphosphate</name>
        <dbReference type="ChEBI" id="CHEBI:58017"/>
    </ligand>
</feature>
<dbReference type="GO" id="GO:0004048">
    <property type="term" value="F:anthranilate phosphoribosyltransferase activity"/>
    <property type="evidence" value="ECO:0007669"/>
    <property type="project" value="UniProtKB-EC"/>
</dbReference>
<feature type="binding site" evidence="5">
    <location>
        <position position="79"/>
    </location>
    <ligand>
        <name>5-phospho-alpha-D-ribose 1-diphosphate</name>
        <dbReference type="ChEBI" id="CHEBI:58017"/>
    </ligand>
</feature>
<feature type="binding site" evidence="5">
    <location>
        <position position="79"/>
    </location>
    <ligand>
        <name>anthranilate</name>
        <dbReference type="ChEBI" id="CHEBI:16567"/>
        <label>1</label>
    </ligand>
</feature>
<feature type="binding site" evidence="5">
    <location>
        <begin position="89"/>
        <end position="92"/>
    </location>
    <ligand>
        <name>5-phospho-alpha-D-ribose 1-diphosphate</name>
        <dbReference type="ChEBI" id="CHEBI:58017"/>
    </ligand>
</feature>
<dbReference type="InterPro" id="IPR005940">
    <property type="entry name" value="Anthranilate_Pribosyl_Tfrase"/>
</dbReference>
<dbReference type="HAMAP" id="MF_00211">
    <property type="entry name" value="TrpD"/>
    <property type="match status" value="1"/>
</dbReference>
<comment type="caution">
    <text evidence="5">Lacks conserved residue(s) required for the propagation of feature annotation.</text>
</comment>
<proteinExistence type="inferred from homology"/>
<dbReference type="InterPro" id="IPR017459">
    <property type="entry name" value="Glycosyl_Trfase_fam3_N_dom"/>
</dbReference>
<keyword evidence="9" id="KW-1185">Reference proteome</keyword>
<feature type="binding site" evidence="5">
    <location>
        <position position="224"/>
    </location>
    <ligand>
        <name>Mg(2+)</name>
        <dbReference type="ChEBI" id="CHEBI:18420"/>
        <label>2</label>
    </ligand>
</feature>
<dbReference type="Pfam" id="PF00591">
    <property type="entry name" value="Glycos_transf_3"/>
    <property type="match status" value="1"/>
</dbReference>
<gene>
    <name evidence="5 8" type="primary">trpD</name>
    <name evidence="8" type="ORF">ACFO5I_04475</name>
</gene>
<name>A0ABV9MSL0_9ENTE</name>
<evidence type="ECO:0000313" key="8">
    <source>
        <dbReference type="EMBL" id="MFC4718982.1"/>
    </source>
</evidence>
<keyword evidence="2 5" id="KW-0808">Transferase</keyword>
<evidence type="ECO:0000313" key="9">
    <source>
        <dbReference type="Proteomes" id="UP001595969"/>
    </source>
</evidence>
<dbReference type="InterPro" id="IPR000312">
    <property type="entry name" value="Glycosyl_Trfase_fam3"/>
</dbReference>
<feature type="binding site" evidence="5">
    <location>
        <position position="225"/>
    </location>
    <ligand>
        <name>Mg(2+)</name>
        <dbReference type="ChEBI" id="CHEBI:18420"/>
        <label>2</label>
    </ligand>
</feature>
<accession>A0ABV9MSL0</accession>
<keyword evidence="5" id="KW-0479">Metal-binding</keyword>
<dbReference type="SUPFAM" id="SSF47648">
    <property type="entry name" value="Nucleoside phosphorylase/phosphoribosyltransferase N-terminal domain"/>
    <property type="match status" value="1"/>
</dbReference>
<feature type="binding site" evidence="5">
    <location>
        <position position="91"/>
    </location>
    <ligand>
        <name>Mg(2+)</name>
        <dbReference type="ChEBI" id="CHEBI:18420"/>
        <label>1</label>
    </ligand>
</feature>
<protein>
    <recommendedName>
        <fullName evidence="5">Anthranilate phosphoribosyltransferase</fullName>
        <ecNumber evidence="5">2.4.2.18</ecNumber>
    </recommendedName>
</protein>
<dbReference type="PANTHER" id="PTHR43285">
    <property type="entry name" value="ANTHRANILATE PHOSPHORIBOSYLTRANSFERASE"/>
    <property type="match status" value="1"/>
</dbReference>
<feature type="binding site" evidence="5">
    <location>
        <begin position="107"/>
        <end position="115"/>
    </location>
    <ligand>
        <name>5-phospho-alpha-D-ribose 1-diphosphate</name>
        <dbReference type="ChEBI" id="CHEBI:58017"/>
    </ligand>
</feature>
<dbReference type="SUPFAM" id="SSF52418">
    <property type="entry name" value="Nucleoside phosphorylase/phosphoribosyltransferase catalytic domain"/>
    <property type="match status" value="1"/>
</dbReference>
<dbReference type="InterPro" id="IPR036320">
    <property type="entry name" value="Glycosyl_Trfase_fam3_N_dom_sf"/>
</dbReference>
<evidence type="ECO:0000259" key="7">
    <source>
        <dbReference type="Pfam" id="PF02885"/>
    </source>
</evidence>
<dbReference type="Gene3D" id="1.20.970.10">
    <property type="entry name" value="Transferase, Pyrimidine Nucleoside Phosphorylase, Chain C"/>
    <property type="match status" value="1"/>
</dbReference>
<evidence type="ECO:0000256" key="4">
    <source>
        <dbReference type="ARBA" id="ARBA00023141"/>
    </source>
</evidence>
<keyword evidence="5" id="KW-0028">Amino-acid biosynthesis</keyword>
<comment type="pathway">
    <text evidence="5">Amino-acid biosynthesis; L-tryptophan biosynthesis; L-tryptophan from chorismate: step 2/5.</text>
</comment>
<comment type="caution">
    <text evidence="8">The sequence shown here is derived from an EMBL/GenBank/DDBJ whole genome shotgun (WGS) entry which is preliminary data.</text>
</comment>
<comment type="similarity">
    <text evidence="5">Belongs to the anthranilate phosphoribosyltransferase family.</text>
</comment>
<sequence length="334" mass="35616">MKELTKQLYQGQDLTFEEMQLVAETIFNGQLSEAQVGALLIALKYKGVRIEELAAIAQVMQKRSITITNAPLNSMDNCGTGGDHSNSFNVSTTAAFVLAAGGVVMAKHGNRSISSRSGSADTLEQLGVRLDFAPDEIGDLLNEVGIAFLFAPALHPSMKAVMKIRQELATPTVFNLLGPLINPVPLQTQLMGTYAADTIVNTAETLGKLGRKRAIVLHGANGMDEANLAGVTKCALLKEGFVTQFDLFPEDYGFSTIPIEAIVGGNPERNAQILVDVLANKPSPYLETVVLNAGLGFYANGKVETLAEGFTLARTCLASGAAYDKLQQLLAAQR</sequence>
<feature type="binding site" evidence="5">
    <location>
        <position position="119"/>
    </location>
    <ligand>
        <name>5-phospho-alpha-D-ribose 1-diphosphate</name>
        <dbReference type="ChEBI" id="CHEBI:58017"/>
    </ligand>
</feature>
<evidence type="ECO:0000256" key="1">
    <source>
        <dbReference type="ARBA" id="ARBA00022676"/>
    </source>
</evidence>
<evidence type="ECO:0000256" key="2">
    <source>
        <dbReference type="ARBA" id="ARBA00022679"/>
    </source>
</evidence>
<comment type="subunit">
    <text evidence="5">Homodimer.</text>
</comment>
<evidence type="ECO:0000256" key="5">
    <source>
        <dbReference type="HAMAP-Rule" id="MF_00211"/>
    </source>
</evidence>
<feature type="binding site" evidence="5">
    <location>
        <position position="225"/>
    </location>
    <ligand>
        <name>Mg(2+)</name>
        <dbReference type="ChEBI" id="CHEBI:18420"/>
        <label>1</label>
    </ligand>
</feature>
<dbReference type="Pfam" id="PF02885">
    <property type="entry name" value="Glycos_trans_3N"/>
    <property type="match status" value="1"/>
</dbReference>
<dbReference type="Proteomes" id="UP001595969">
    <property type="component" value="Unassembled WGS sequence"/>
</dbReference>
<dbReference type="EC" id="2.4.2.18" evidence="5"/>
<keyword evidence="3 5" id="KW-0822">Tryptophan biosynthesis</keyword>
<feature type="binding site" evidence="5">
    <location>
        <position position="87"/>
    </location>
    <ligand>
        <name>5-phospho-alpha-D-ribose 1-diphosphate</name>
        <dbReference type="ChEBI" id="CHEBI:58017"/>
    </ligand>
</feature>
<keyword evidence="4 5" id="KW-0057">Aromatic amino acid biosynthesis</keyword>
<organism evidence="8 9">
    <name type="scientific">Enterococcus lemanii</name>
    <dbReference type="NCBI Taxonomy" id="1159752"/>
    <lineage>
        <taxon>Bacteria</taxon>
        <taxon>Bacillati</taxon>
        <taxon>Bacillota</taxon>
        <taxon>Bacilli</taxon>
        <taxon>Lactobacillales</taxon>
        <taxon>Enterococcaceae</taxon>
        <taxon>Enterococcus</taxon>
    </lineage>
</organism>
<evidence type="ECO:0000259" key="6">
    <source>
        <dbReference type="Pfam" id="PF00591"/>
    </source>
</evidence>
<feature type="binding site" evidence="5">
    <location>
        <position position="110"/>
    </location>
    <ligand>
        <name>anthranilate</name>
        <dbReference type="ChEBI" id="CHEBI:16567"/>
        <label>1</label>
    </ligand>
</feature>
<dbReference type="InterPro" id="IPR035902">
    <property type="entry name" value="Nuc_phospho_transferase"/>
</dbReference>